<feature type="transmembrane region" description="Helical" evidence="16">
    <location>
        <begin position="199"/>
        <end position="216"/>
    </location>
</feature>
<feature type="transmembrane region" description="Helical" evidence="16">
    <location>
        <begin position="21"/>
        <end position="43"/>
    </location>
</feature>
<name>A0A1B8Q224_MORLA</name>
<feature type="transmembrane region" description="Helical" evidence="16">
    <location>
        <begin position="154"/>
        <end position="171"/>
    </location>
</feature>
<comment type="catalytic activity">
    <reaction evidence="15">
        <text>[GlcNAc-(1-&gt;4)-Mur2Ac(oyl-L-Ala-gamma-D-Glu-L-Lys-D-Ala-D-Ala)](n)-di-trans,octa-cis-undecaprenyl diphosphate + beta-D-GlcNAc-(1-&gt;4)-Mur2Ac(oyl-L-Ala-gamma-D-Glu-L-Lys-D-Ala-D-Ala)-di-trans,octa-cis-undecaprenyl diphosphate = [GlcNAc-(1-&gt;4)-Mur2Ac(oyl-L-Ala-gamma-D-Glu-L-Lys-D-Ala-D-Ala)](n+1)-di-trans,octa-cis-undecaprenyl diphosphate + di-trans,octa-cis-undecaprenyl diphosphate + H(+)</text>
        <dbReference type="Rhea" id="RHEA:23708"/>
        <dbReference type="Rhea" id="RHEA-COMP:9602"/>
        <dbReference type="Rhea" id="RHEA-COMP:9603"/>
        <dbReference type="ChEBI" id="CHEBI:15378"/>
        <dbReference type="ChEBI" id="CHEBI:58405"/>
        <dbReference type="ChEBI" id="CHEBI:60033"/>
        <dbReference type="ChEBI" id="CHEBI:78435"/>
        <dbReference type="EC" id="2.4.99.28"/>
    </reaction>
</comment>
<evidence type="ECO:0000256" key="4">
    <source>
        <dbReference type="ARBA" id="ARBA00022692"/>
    </source>
</evidence>
<evidence type="ECO:0000256" key="15">
    <source>
        <dbReference type="ARBA" id="ARBA00049902"/>
    </source>
</evidence>
<evidence type="ECO:0000256" key="7">
    <source>
        <dbReference type="ARBA" id="ARBA00022989"/>
    </source>
</evidence>
<feature type="transmembrane region" description="Helical" evidence="16">
    <location>
        <begin position="177"/>
        <end position="194"/>
    </location>
</feature>
<dbReference type="PANTHER" id="PTHR30474:SF2">
    <property type="entry name" value="PEPTIDOGLYCAN GLYCOSYLTRANSFERASE FTSW-RELATED"/>
    <property type="match status" value="1"/>
</dbReference>
<dbReference type="InterPro" id="IPR001182">
    <property type="entry name" value="FtsW/RodA"/>
</dbReference>
<feature type="transmembrane region" description="Helical" evidence="16">
    <location>
        <begin position="87"/>
        <end position="109"/>
    </location>
</feature>
<sequence>MSFFNISKTIATSPYVPSARTVLMTSLFLLLSMSLLMMASASVPFAMTKGLSPMTFFYSQATYIAIGLVVSMIVYRLPLKWYFEIGLLVLAWLAALLLLIVTLATGTVINGSQRWLDFGVFNFQTSEFVKLLMVLIIADYVVRRSAEVRGSLIAGWRLTVWYLPMIALILWQPDYGSVAVIIATASIILFVSGVPLPHYVALVSAVFVPALVYGLLSSDYRKERLMSFWDPFDDVQDTDYQLSRSLIAFGRGEFDGVGYGNSVQKLSHLPEAHTDFILAITGEELGFLGVAFVLLLEVLIVATIMRISHTALKRRQLRLSYMVFGFGVVIFGQVLINAGMNMGLMPTKGLTLPFYSFGGSSMLMALIMIAMILKADKESERIYLENKNREY</sequence>
<reference evidence="17 18" key="1">
    <citation type="submission" date="2016-06" db="EMBL/GenBank/DDBJ databases">
        <title>Draft genome of Moraxella lacunata CCUG 57757A.</title>
        <authorList>
            <person name="Salva-Serra F."/>
            <person name="Engstrom-Jakobsson H."/>
            <person name="Thorell K."/>
            <person name="Gonzales-Siles L."/>
            <person name="Karlsson R."/>
            <person name="Boulund F."/>
            <person name="Engstrand L."/>
            <person name="Kristiansson E."/>
            <person name="Moore E."/>
        </authorList>
    </citation>
    <scope>NUCLEOTIDE SEQUENCE [LARGE SCALE GENOMIC DNA]</scope>
    <source>
        <strain evidence="17 18">CCUG 57757A</strain>
    </source>
</reference>
<dbReference type="EC" id="2.4.99.28" evidence="14"/>
<protein>
    <recommendedName>
        <fullName evidence="12">Probable peptidoglycan glycosyltransferase FtsW</fullName>
        <ecNumber evidence="14">2.4.99.28</ecNumber>
    </recommendedName>
    <alternativeName>
        <fullName evidence="13">Cell division protein FtsW</fullName>
    </alternativeName>
    <alternativeName>
        <fullName evidence="10">Cell wall polymerase</fullName>
    </alternativeName>
    <alternativeName>
        <fullName evidence="9">Peptidoglycan polymerase</fullName>
    </alternativeName>
</protein>
<evidence type="ECO:0000256" key="6">
    <source>
        <dbReference type="ARBA" id="ARBA00022984"/>
    </source>
</evidence>
<proteinExistence type="inferred from homology"/>
<evidence type="ECO:0000313" key="17">
    <source>
        <dbReference type="EMBL" id="OBX62831.1"/>
    </source>
</evidence>
<evidence type="ECO:0000256" key="12">
    <source>
        <dbReference type="ARBA" id="ARBA00041185"/>
    </source>
</evidence>
<keyword evidence="8 16" id="KW-0472">Membrane</keyword>
<dbReference type="GO" id="GO:0051301">
    <property type="term" value="P:cell division"/>
    <property type="evidence" value="ECO:0007669"/>
    <property type="project" value="UniProtKB-KW"/>
</dbReference>
<keyword evidence="6" id="KW-0573">Peptidoglycan synthesis</keyword>
<dbReference type="GO" id="GO:0032153">
    <property type="term" value="C:cell division site"/>
    <property type="evidence" value="ECO:0007669"/>
    <property type="project" value="TreeGrafter"/>
</dbReference>
<dbReference type="PANTHER" id="PTHR30474">
    <property type="entry name" value="CELL CYCLE PROTEIN"/>
    <property type="match status" value="1"/>
</dbReference>
<evidence type="ECO:0000256" key="10">
    <source>
        <dbReference type="ARBA" id="ARBA00033270"/>
    </source>
</evidence>
<dbReference type="Proteomes" id="UP000092607">
    <property type="component" value="Unassembled WGS sequence"/>
</dbReference>
<comment type="similarity">
    <text evidence="11">Belongs to the SEDS family. FtsW subfamily.</text>
</comment>
<evidence type="ECO:0000256" key="1">
    <source>
        <dbReference type="ARBA" id="ARBA00004141"/>
    </source>
</evidence>
<evidence type="ECO:0000256" key="8">
    <source>
        <dbReference type="ARBA" id="ARBA00023136"/>
    </source>
</evidence>
<keyword evidence="5" id="KW-0133">Cell shape</keyword>
<comment type="caution">
    <text evidence="17">The sequence shown here is derived from an EMBL/GenBank/DDBJ whole genome shotgun (WGS) entry which is preliminary data.</text>
</comment>
<feature type="transmembrane region" description="Helical" evidence="16">
    <location>
        <begin position="121"/>
        <end position="142"/>
    </location>
</feature>
<dbReference type="GO" id="GO:0008360">
    <property type="term" value="P:regulation of cell shape"/>
    <property type="evidence" value="ECO:0007669"/>
    <property type="project" value="UniProtKB-KW"/>
</dbReference>
<feature type="transmembrane region" description="Helical" evidence="16">
    <location>
        <begin position="352"/>
        <end position="373"/>
    </location>
</feature>
<evidence type="ECO:0000256" key="11">
    <source>
        <dbReference type="ARBA" id="ARBA00038053"/>
    </source>
</evidence>
<evidence type="ECO:0000256" key="16">
    <source>
        <dbReference type="SAM" id="Phobius"/>
    </source>
</evidence>
<keyword evidence="17" id="KW-0132">Cell division</keyword>
<gene>
    <name evidence="17" type="ORF">A9309_06695</name>
</gene>
<accession>A0A1B8Q224</accession>
<dbReference type="GO" id="GO:0005886">
    <property type="term" value="C:plasma membrane"/>
    <property type="evidence" value="ECO:0007669"/>
    <property type="project" value="TreeGrafter"/>
</dbReference>
<dbReference type="RefSeq" id="WP_065255045.1">
    <property type="nucleotide sequence ID" value="NZ_JARDJM010000007.1"/>
</dbReference>
<evidence type="ECO:0000256" key="2">
    <source>
        <dbReference type="ARBA" id="ARBA00022676"/>
    </source>
</evidence>
<dbReference type="OrthoDB" id="9768187at2"/>
<feature type="transmembrane region" description="Helical" evidence="16">
    <location>
        <begin position="285"/>
        <end position="307"/>
    </location>
</feature>
<keyword evidence="2" id="KW-0328">Glycosyltransferase</keyword>
<keyword evidence="3" id="KW-0808">Transferase</keyword>
<evidence type="ECO:0000313" key="18">
    <source>
        <dbReference type="Proteomes" id="UP000092607"/>
    </source>
</evidence>
<keyword evidence="7 16" id="KW-1133">Transmembrane helix</keyword>
<keyword evidence="4 16" id="KW-0812">Transmembrane</keyword>
<feature type="transmembrane region" description="Helical" evidence="16">
    <location>
        <begin position="319"/>
        <end position="340"/>
    </location>
</feature>
<dbReference type="AlphaFoldDB" id="A0A1B8Q224"/>
<dbReference type="EMBL" id="LZMS01000058">
    <property type="protein sequence ID" value="OBX62831.1"/>
    <property type="molecule type" value="Genomic_DNA"/>
</dbReference>
<feature type="transmembrane region" description="Helical" evidence="16">
    <location>
        <begin position="55"/>
        <end position="75"/>
    </location>
</feature>
<evidence type="ECO:0000256" key="3">
    <source>
        <dbReference type="ARBA" id="ARBA00022679"/>
    </source>
</evidence>
<evidence type="ECO:0000256" key="5">
    <source>
        <dbReference type="ARBA" id="ARBA00022960"/>
    </source>
</evidence>
<organism evidence="17 18">
    <name type="scientific">Moraxella lacunata</name>
    <dbReference type="NCBI Taxonomy" id="477"/>
    <lineage>
        <taxon>Bacteria</taxon>
        <taxon>Pseudomonadati</taxon>
        <taxon>Pseudomonadota</taxon>
        <taxon>Gammaproteobacteria</taxon>
        <taxon>Moraxellales</taxon>
        <taxon>Moraxellaceae</taxon>
        <taxon>Moraxella</taxon>
    </lineage>
</organism>
<dbReference type="GO" id="GO:0015648">
    <property type="term" value="F:lipid-linked peptidoglycan transporter activity"/>
    <property type="evidence" value="ECO:0007669"/>
    <property type="project" value="TreeGrafter"/>
</dbReference>
<comment type="subcellular location">
    <subcellularLocation>
        <location evidence="1">Membrane</location>
        <topology evidence="1">Multi-pass membrane protein</topology>
    </subcellularLocation>
</comment>
<dbReference type="GO" id="GO:0008955">
    <property type="term" value="F:peptidoglycan glycosyltransferase activity"/>
    <property type="evidence" value="ECO:0007669"/>
    <property type="project" value="UniProtKB-EC"/>
</dbReference>
<dbReference type="GO" id="GO:0009252">
    <property type="term" value="P:peptidoglycan biosynthetic process"/>
    <property type="evidence" value="ECO:0007669"/>
    <property type="project" value="UniProtKB-KW"/>
</dbReference>
<evidence type="ECO:0000256" key="14">
    <source>
        <dbReference type="ARBA" id="ARBA00044770"/>
    </source>
</evidence>
<dbReference type="Pfam" id="PF01098">
    <property type="entry name" value="FTSW_RODA_SPOVE"/>
    <property type="match status" value="1"/>
</dbReference>
<evidence type="ECO:0000256" key="13">
    <source>
        <dbReference type="ARBA" id="ARBA00041418"/>
    </source>
</evidence>
<evidence type="ECO:0000256" key="9">
    <source>
        <dbReference type="ARBA" id="ARBA00032370"/>
    </source>
</evidence>
<keyword evidence="17" id="KW-0131">Cell cycle</keyword>